<name>A0A8K0ULH5_9AGAR</name>
<gene>
    <name evidence="2" type="ORF">BXZ70DRAFT_1009468</name>
</gene>
<evidence type="ECO:0000313" key="3">
    <source>
        <dbReference type="Proteomes" id="UP000813824"/>
    </source>
</evidence>
<keyword evidence="1" id="KW-0472">Membrane</keyword>
<dbReference type="EMBL" id="JAEVFJ010000022">
    <property type="protein sequence ID" value="KAH8096790.1"/>
    <property type="molecule type" value="Genomic_DNA"/>
</dbReference>
<accession>A0A8K0ULH5</accession>
<keyword evidence="1" id="KW-1133">Transmembrane helix</keyword>
<dbReference type="Proteomes" id="UP000813824">
    <property type="component" value="Unassembled WGS sequence"/>
</dbReference>
<sequence length="60" mass="6191">MPGFGDSIYEHPSFTFENPSRKEQATICAVVSAAIAVASTVAAISLNAVPNPFASLLPAL</sequence>
<dbReference type="AlphaFoldDB" id="A0A8K0ULH5"/>
<keyword evidence="1" id="KW-0812">Transmembrane</keyword>
<protein>
    <submittedName>
        <fullName evidence="2">Uncharacterized protein</fullName>
    </submittedName>
</protein>
<organism evidence="2 3">
    <name type="scientific">Cristinia sonorae</name>
    <dbReference type="NCBI Taxonomy" id="1940300"/>
    <lineage>
        <taxon>Eukaryota</taxon>
        <taxon>Fungi</taxon>
        <taxon>Dikarya</taxon>
        <taxon>Basidiomycota</taxon>
        <taxon>Agaricomycotina</taxon>
        <taxon>Agaricomycetes</taxon>
        <taxon>Agaricomycetidae</taxon>
        <taxon>Agaricales</taxon>
        <taxon>Pleurotineae</taxon>
        <taxon>Stephanosporaceae</taxon>
        <taxon>Cristinia</taxon>
    </lineage>
</organism>
<feature type="transmembrane region" description="Helical" evidence="1">
    <location>
        <begin position="27"/>
        <end position="49"/>
    </location>
</feature>
<proteinExistence type="predicted"/>
<keyword evidence="3" id="KW-1185">Reference proteome</keyword>
<evidence type="ECO:0000256" key="1">
    <source>
        <dbReference type="SAM" id="Phobius"/>
    </source>
</evidence>
<reference evidence="2" key="1">
    <citation type="journal article" date="2021" name="New Phytol.">
        <title>Evolutionary innovations through gain and loss of genes in the ectomycorrhizal Boletales.</title>
        <authorList>
            <person name="Wu G."/>
            <person name="Miyauchi S."/>
            <person name="Morin E."/>
            <person name="Kuo A."/>
            <person name="Drula E."/>
            <person name="Varga T."/>
            <person name="Kohler A."/>
            <person name="Feng B."/>
            <person name="Cao Y."/>
            <person name="Lipzen A."/>
            <person name="Daum C."/>
            <person name="Hundley H."/>
            <person name="Pangilinan J."/>
            <person name="Johnson J."/>
            <person name="Barry K."/>
            <person name="LaButti K."/>
            <person name="Ng V."/>
            <person name="Ahrendt S."/>
            <person name="Min B."/>
            <person name="Choi I.G."/>
            <person name="Park H."/>
            <person name="Plett J.M."/>
            <person name="Magnuson J."/>
            <person name="Spatafora J.W."/>
            <person name="Nagy L.G."/>
            <person name="Henrissat B."/>
            <person name="Grigoriev I.V."/>
            <person name="Yang Z.L."/>
            <person name="Xu J."/>
            <person name="Martin F.M."/>
        </authorList>
    </citation>
    <scope>NUCLEOTIDE SEQUENCE</scope>
    <source>
        <strain evidence="2">KKN 215</strain>
    </source>
</reference>
<evidence type="ECO:0000313" key="2">
    <source>
        <dbReference type="EMBL" id="KAH8096790.1"/>
    </source>
</evidence>
<comment type="caution">
    <text evidence="2">The sequence shown here is derived from an EMBL/GenBank/DDBJ whole genome shotgun (WGS) entry which is preliminary data.</text>
</comment>